<organism evidence="4 5">
    <name type="scientific">Iningainema tapete BLCC-T55</name>
    <dbReference type="NCBI Taxonomy" id="2748662"/>
    <lineage>
        <taxon>Bacteria</taxon>
        <taxon>Bacillati</taxon>
        <taxon>Cyanobacteriota</taxon>
        <taxon>Cyanophyceae</taxon>
        <taxon>Nostocales</taxon>
        <taxon>Scytonemataceae</taxon>
        <taxon>Iningainema tapete</taxon>
    </lineage>
</organism>
<keyword evidence="2 3" id="KW-0802">TPR repeat</keyword>
<evidence type="ECO:0000313" key="5">
    <source>
        <dbReference type="Proteomes" id="UP000629098"/>
    </source>
</evidence>
<dbReference type="InterPro" id="IPR019734">
    <property type="entry name" value="TPR_rpt"/>
</dbReference>
<dbReference type="InterPro" id="IPR050498">
    <property type="entry name" value="Ycf3"/>
</dbReference>
<dbReference type="Proteomes" id="UP000629098">
    <property type="component" value="Unassembled WGS sequence"/>
</dbReference>
<dbReference type="EMBL" id="JACXAE010000036">
    <property type="protein sequence ID" value="MBD2772273.1"/>
    <property type="molecule type" value="Genomic_DNA"/>
</dbReference>
<sequence length="114" mass="12976">MITRLCIQSCNSVLKIDKNNYEAYFFRGLAYIYLEKYQPAISDFEQAIRLEPNFAFSYFGRGFARVQLQQYQQSIGDFEQPIKIVLPYLRPFSCKILSAQTASTCGSGGTGSML</sequence>
<proteinExistence type="predicted"/>
<dbReference type="PROSITE" id="PS50293">
    <property type="entry name" value="TPR_REGION"/>
    <property type="match status" value="1"/>
</dbReference>
<dbReference type="Pfam" id="PF00515">
    <property type="entry name" value="TPR_1"/>
    <property type="match status" value="1"/>
</dbReference>
<dbReference type="InterPro" id="IPR011990">
    <property type="entry name" value="TPR-like_helical_dom_sf"/>
</dbReference>
<evidence type="ECO:0000256" key="2">
    <source>
        <dbReference type="ARBA" id="ARBA00022803"/>
    </source>
</evidence>
<evidence type="ECO:0000256" key="1">
    <source>
        <dbReference type="ARBA" id="ARBA00022737"/>
    </source>
</evidence>
<feature type="repeat" description="TPR" evidence="3">
    <location>
        <begin position="21"/>
        <end position="54"/>
    </location>
</feature>
<dbReference type="Gene3D" id="1.25.40.10">
    <property type="entry name" value="Tetratricopeptide repeat domain"/>
    <property type="match status" value="1"/>
</dbReference>
<dbReference type="SUPFAM" id="SSF48452">
    <property type="entry name" value="TPR-like"/>
    <property type="match status" value="1"/>
</dbReference>
<protein>
    <submittedName>
        <fullName evidence="4">Tetratricopeptide repeat protein</fullName>
    </submittedName>
</protein>
<dbReference type="RefSeq" id="WP_190826620.1">
    <property type="nucleotide sequence ID" value="NZ_CAWPPI010000036.1"/>
</dbReference>
<comment type="caution">
    <text evidence="4">The sequence shown here is derived from an EMBL/GenBank/DDBJ whole genome shotgun (WGS) entry which is preliminary data.</text>
</comment>
<dbReference type="AlphaFoldDB" id="A0A8J6XRH8"/>
<gene>
    <name evidence="4" type="ORF">ICL16_09325</name>
</gene>
<dbReference type="PANTHER" id="PTHR44858:SF1">
    <property type="entry name" value="UDP-N-ACETYLGLUCOSAMINE--PEPTIDE N-ACETYLGLUCOSAMINYLTRANSFERASE SPINDLY-RELATED"/>
    <property type="match status" value="1"/>
</dbReference>
<dbReference type="SMART" id="SM00028">
    <property type="entry name" value="TPR"/>
    <property type="match status" value="2"/>
</dbReference>
<keyword evidence="1" id="KW-0677">Repeat</keyword>
<reference evidence="4" key="1">
    <citation type="submission" date="2020-09" db="EMBL/GenBank/DDBJ databases">
        <title>Iningainema tapete sp. nov. (Scytonemataceae, Cyanobacteria) from greenhouses in central Florida (USA) produces two types of nodularin with biosynthetic potential for microcystin-LR and anabaenopeptins.</title>
        <authorList>
            <person name="Berthold D.E."/>
            <person name="Lefler F.W."/>
            <person name="Huang I.-S."/>
            <person name="Abdulla H."/>
            <person name="Zimba P.V."/>
            <person name="Laughinghouse H.D. IV."/>
        </authorList>
    </citation>
    <scope>NUCLEOTIDE SEQUENCE</scope>
    <source>
        <strain evidence="4">BLCCT55</strain>
    </source>
</reference>
<evidence type="ECO:0000313" key="4">
    <source>
        <dbReference type="EMBL" id="MBD2772273.1"/>
    </source>
</evidence>
<name>A0A8J6XRH8_9CYAN</name>
<dbReference type="GO" id="GO:0009279">
    <property type="term" value="C:cell outer membrane"/>
    <property type="evidence" value="ECO:0007669"/>
    <property type="project" value="TreeGrafter"/>
</dbReference>
<accession>A0A8J6XRH8</accession>
<dbReference type="PANTHER" id="PTHR44858">
    <property type="entry name" value="TETRATRICOPEPTIDE REPEAT PROTEIN 6"/>
    <property type="match status" value="1"/>
</dbReference>
<dbReference type="PROSITE" id="PS50005">
    <property type="entry name" value="TPR"/>
    <property type="match status" value="1"/>
</dbReference>
<dbReference type="GO" id="GO:0046813">
    <property type="term" value="P:receptor-mediated virion attachment to host cell"/>
    <property type="evidence" value="ECO:0007669"/>
    <property type="project" value="TreeGrafter"/>
</dbReference>
<evidence type="ECO:0000256" key="3">
    <source>
        <dbReference type="PROSITE-ProRule" id="PRU00339"/>
    </source>
</evidence>
<keyword evidence="5" id="KW-1185">Reference proteome</keyword>